<accession>A0ABR9SAI4</accession>
<dbReference type="RefSeq" id="WP_193678675.1">
    <property type="nucleotide sequence ID" value="NZ_JADDIV010000006.1"/>
</dbReference>
<proteinExistence type="predicted"/>
<evidence type="ECO:0000313" key="2">
    <source>
        <dbReference type="EMBL" id="MBE7370054.1"/>
    </source>
</evidence>
<reference evidence="2 3" key="1">
    <citation type="submission" date="2020-10" db="EMBL/GenBank/DDBJ databases">
        <title>Ramlibacter sp. HM2 16S ribosomal RNA gene Genome sequencing and assembly.</title>
        <authorList>
            <person name="Kang M."/>
        </authorList>
    </citation>
    <scope>NUCLEOTIDE SEQUENCE [LARGE SCALE GENOMIC DNA]</scope>
    <source>
        <strain evidence="2 3">HM2</strain>
    </source>
</reference>
<gene>
    <name evidence="2" type="ORF">IM787_21015</name>
</gene>
<name>A0ABR9SAI4_9BURK</name>
<sequence length="128" mass="12975">MNAARPLRLLLAALVAVFVLGVALAVGGLLALRDPSAMVVFAVAALAGVIAATITYFVARSATVLPDDVPAVVEALPELPAPRTMRTVASLPVASLPAPYLAAVMKGLHANRQALTRRGQSAGNQAGA</sequence>
<evidence type="ECO:0000256" key="1">
    <source>
        <dbReference type="SAM" id="Phobius"/>
    </source>
</evidence>
<dbReference type="EMBL" id="JADDIV010000006">
    <property type="protein sequence ID" value="MBE7370054.1"/>
    <property type="molecule type" value="Genomic_DNA"/>
</dbReference>
<organism evidence="2 3">
    <name type="scientific">Ramlibacter pallidus</name>
    <dbReference type="NCBI Taxonomy" id="2780087"/>
    <lineage>
        <taxon>Bacteria</taxon>
        <taxon>Pseudomonadati</taxon>
        <taxon>Pseudomonadota</taxon>
        <taxon>Betaproteobacteria</taxon>
        <taxon>Burkholderiales</taxon>
        <taxon>Comamonadaceae</taxon>
        <taxon>Ramlibacter</taxon>
    </lineage>
</organism>
<keyword evidence="1" id="KW-1133">Transmembrane helix</keyword>
<keyword evidence="3" id="KW-1185">Reference proteome</keyword>
<feature type="transmembrane region" description="Helical" evidence="1">
    <location>
        <begin position="35"/>
        <end position="59"/>
    </location>
</feature>
<keyword evidence="1" id="KW-0812">Transmembrane</keyword>
<protein>
    <submittedName>
        <fullName evidence="2">Uncharacterized protein</fullName>
    </submittedName>
</protein>
<keyword evidence="1" id="KW-0472">Membrane</keyword>
<evidence type="ECO:0000313" key="3">
    <source>
        <dbReference type="Proteomes" id="UP000806285"/>
    </source>
</evidence>
<comment type="caution">
    <text evidence="2">The sequence shown here is derived from an EMBL/GenBank/DDBJ whole genome shotgun (WGS) entry which is preliminary data.</text>
</comment>
<dbReference type="Proteomes" id="UP000806285">
    <property type="component" value="Unassembled WGS sequence"/>
</dbReference>